<proteinExistence type="predicted"/>
<feature type="non-terminal residue" evidence="1">
    <location>
        <position position="72"/>
    </location>
</feature>
<gene>
    <name evidence="1" type="ORF">PIB30_102340</name>
</gene>
<protein>
    <submittedName>
        <fullName evidence="1">Uncharacterized protein</fullName>
    </submittedName>
</protein>
<name>A0ABU6YYC7_9FABA</name>
<organism evidence="1 2">
    <name type="scientific">Stylosanthes scabra</name>
    <dbReference type="NCBI Taxonomy" id="79078"/>
    <lineage>
        <taxon>Eukaryota</taxon>
        <taxon>Viridiplantae</taxon>
        <taxon>Streptophyta</taxon>
        <taxon>Embryophyta</taxon>
        <taxon>Tracheophyta</taxon>
        <taxon>Spermatophyta</taxon>
        <taxon>Magnoliopsida</taxon>
        <taxon>eudicotyledons</taxon>
        <taxon>Gunneridae</taxon>
        <taxon>Pentapetalae</taxon>
        <taxon>rosids</taxon>
        <taxon>fabids</taxon>
        <taxon>Fabales</taxon>
        <taxon>Fabaceae</taxon>
        <taxon>Papilionoideae</taxon>
        <taxon>50 kb inversion clade</taxon>
        <taxon>dalbergioids sensu lato</taxon>
        <taxon>Dalbergieae</taxon>
        <taxon>Pterocarpus clade</taxon>
        <taxon>Stylosanthes</taxon>
    </lineage>
</organism>
<comment type="caution">
    <text evidence="1">The sequence shown here is derived from an EMBL/GenBank/DDBJ whole genome shotgun (WGS) entry which is preliminary data.</text>
</comment>
<accession>A0ABU6YYC7</accession>
<keyword evidence="2" id="KW-1185">Reference proteome</keyword>
<dbReference type="Proteomes" id="UP001341840">
    <property type="component" value="Unassembled WGS sequence"/>
</dbReference>
<dbReference type="EMBL" id="JASCZI010244794">
    <property type="protein sequence ID" value="MED6214364.1"/>
    <property type="molecule type" value="Genomic_DNA"/>
</dbReference>
<sequence>MGIKGQTPLLPHSFILLFEEERKDRDEMRVEGGGGNQYSPSTSDGYNFHIGAPIDTLFAATRSLLPPLRFYP</sequence>
<reference evidence="1 2" key="1">
    <citation type="journal article" date="2023" name="Plants (Basel)">
        <title>Bridging the Gap: Combining Genomics and Transcriptomics Approaches to Understand Stylosanthes scabra, an Orphan Legume from the Brazilian Caatinga.</title>
        <authorList>
            <person name="Ferreira-Neto J.R.C."/>
            <person name="da Silva M.D."/>
            <person name="Binneck E."/>
            <person name="de Melo N.F."/>
            <person name="da Silva R.H."/>
            <person name="de Melo A.L.T.M."/>
            <person name="Pandolfi V."/>
            <person name="Bustamante F.O."/>
            <person name="Brasileiro-Vidal A.C."/>
            <person name="Benko-Iseppon A.M."/>
        </authorList>
    </citation>
    <scope>NUCLEOTIDE SEQUENCE [LARGE SCALE GENOMIC DNA]</scope>
    <source>
        <tissue evidence="1">Leaves</tissue>
    </source>
</reference>
<evidence type="ECO:0000313" key="2">
    <source>
        <dbReference type="Proteomes" id="UP001341840"/>
    </source>
</evidence>
<evidence type="ECO:0000313" key="1">
    <source>
        <dbReference type="EMBL" id="MED6214364.1"/>
    </source>
</evidence>